<reference evidence="1 2" key="1">
    <citation type="submission" date="2022-08" db="EMBL/GenBank/DDBJ databases">
        <title>Polyphasic taxonomy analysis of Qipengyuania sp.RS5-5.</title>
        <authorList>
            <person name="Xamxidin M."/>
            <person name="Wu M."/>
        </authorList>
    </citation>
    <scope>NUCLEOTIDE SEQUENCE [LARGE SCALE GENOMIC DNA]</scope>
    <source>
        <strain evidence="1 2">RS5-5</strain>
    </source>
</reference>
<sequence>MNEGQPNDPNGMALHERRALLATAYAHGQAISQLALVGDNMAAIEAYVGRQQELTVSQAPAGILLTFDDCVWWEITVGAGGTILGTSQSGYTPLMEKLGIDFSGAPYVAGN</sequence>
<dbReference type="RefSeq" id="WP_257597167.1">
    <property type="nucleotide sequence ID" value="NZ_JANKHH010000008.1"/>
</dbReference>
<protein>
    <submittedName>
        <fullName evidence="1">Uncharacterized protein</fullName>
    </submittedName>
</protein>
<name>A0ABT1XXU9_9SPHN</name>
<proteinExistence type="predicted"/>
<dbReference type="Proteomes" id="UP001206067">
    <property type="component" value="Unassembled WGS sequence"/>
</dbReference>
<comment type="caution">
    <text evidence="1">The sequence shown here is derived from an EMBL/GenBank/DDBJ whole genome shotgun (WGS) entry which is preliminary data.</text>
</comment>
<keyword evidence="2" id="KW-1185">Reference proteome</keyword>
<evidence type="ECO:0000313" key="2">
    <source>
        <dbReference type="Proteomes" id="UP001206067"/>
    </source>
</evidence>
<accession>A0ABT1XXU9</accession>
<gene>
    <name evidence="1" type="ORF">NSO95_15130</name>
</gene>
<evidence type="ECO:0000313" key="1">
    <source>
        <dbReference type="EMBL" id="MCR2835277.1"/>
    </source>
</evidence>
<dbReference type="EMBL" id="JANKHH010000008">
    <property type="protein sequence ID" value="MCR2835277.1"/>
    <property type="molecule type" value="Genomic_DNA"/>
</dbReference>
<organism evidence="1 2">
    <name type="scientific">Parerythrobacter lacustris</name>
    <dbReference type="NCBI Taxonomy" id="2969984"/>
    <lineage>
        <taxon>Bacteria</taxon>
        <taxon>Pseudomonadati</taxon>
        <taxon>Pseudomonadota</taxon>
        <taxon>Alphaproteobacteria</taxon>
        <taxon>Sphingomonadales</taxon>
        <taxon>Erythrobacteraceae</taxon>
        <taxon>Parerythrobacter</taxon>
    </lineage>
</organism>